<keyword evidence="3" id="KW-0813">Transport</keyword>
<evidence type="ECO:0000256" key="3">
    <source>
        <dbReference type="ARBA" id="ARBA00022448"/>
    </source>
</evidence>
<keyword evidence="9" id="KW-0282">Flagellum</keyword>
<gene>
    <name evidence="9" type="ORF">LKD47_04600</name>
</gene>
<evidence type="ECO:0000313" key="10">
    <source>
        <dbReference type="Proteomes" id="UP001198893"/>
    </source>
</evidence>
<sequence>MSNLYKQRFITNESESRVINSNTLAYRILEEQSRALAKIREPEQPQAESGGFVEGIAAPQVETIDYEAEAKEKAEEILAQANAEADEIRKAAREEADEIRKQAQEQGQAEGLEQGMQEGAAVYDAKLESIGKREQQLQDSYLEQMRELEPKLVHTITDVVSHVFHVQFHDKDEIVLYLVKRAMESIDGPKEFTIKAGPKQAAYLEEHKQELLECVGQNATLDLVTIHSMTEGECIIETDTGVFECGMDVQLDNLIRDIQSLCM</sequence>
<keyword evidence="4" id="KW-1005">Bacterial flagellum biogenesis</keyword>
<dbReference type="PANTHER" id="PTHR34982">
    <property type="entry name" value="YOP PROTEINS TRANSLOCATION PROTEIN L"/>
    <property type="match status" value="1"/>
</dbReference>
<keyword evidence="6" id="KW-1006">Bacterial flagellum protein export</keyword>
<keyword evidence="5" id="KW-0653">Protein transport</keyword>
<comment type="function">
    <text evidence="1">Needed for flagellar regrowth and assembly.</text>
</comment>
<dbReference type="EMBL" id="JAJEQW010000003">
    <property type="protein sequence ID" value="MCC2241587.1"/>
    <property type="molecule type" value="Genomic_DNA"/>
</dbReference>
<proteinExistence type="inferred from homology"/>
<comment type="caution">
    <text evidence="9">The sequence shown here is derived from an EMBL/GenBank/DDBJ whole genome shotgun (WGS) entry which is preliminary data.</text>
</comment>
<accession>A0AAW4WGK9</accession>
<evidence type="ECO:0000259" key="8">
    <source>
        <dbReference type="Pfam" id="PF02108"/>
    </source>
</evidence>
<dbReference type="PANTHER" id="PTHR34982:SF1">
    <property type="entry name" value="FLAGELLAR ASSEMBLY PROTEIN FLIH"/>
    <property type="match status" value="1"/>
</dbReference>
<evidence type="ECO:0000313" key="9">
    <source>
        <dbReference type="EMBL" id="MCC2241587.1"/>
    </source>
</evidence>
<organism evidence="9 10">
    <name type="scientific">Roseburia amylophila</name>
    <dbReference type="NCBI Taxonomy" id="2981794"/>
    <lineage>
        <taxon>Bacteria</taxon>
        <taxon>Bacillati</taxon>
        <taxon>Bacillota</taxon>
        <taxon>Clostridia</taxon>
        <taxon>Lachnospirales</taxon>
        <taxon>Lachnospiraceae</taxon>
        <taxon>Roseburia</taxon>
    </lineage>
</organism>
<dbReference type="Pfam" id="PF02108">
    <property type="entry name" value="FliH"/>
    <property type="match status" value="1"/>
</dbReference>
<keyword evidence="9" id="KW-0966">Cell projection</keyword>
<evidence type="ECO:0000256" key="1">
    <source>
        <dbReference type="ARBA" id="ARBA00003041"/>
    </source>
</evidence>
<dbReference type="AlphaFoldDB" id="A0AAW4WGK9"/>
<evidence type="ECO:0000256" key="5">
    <source>
        <dbReference type="ARBA" id="ARBA00022927"/>
    </source>
</evidence>
<evidence type="ECO:0000256" key="7">
    <source>
        <dbReference type="SAM" id="Coils"/>
    </source>
</evidence>
<dbReference type="GO" id="GO:0044781">
    <property type="term" value="P:bacterial-type flagellum organization"/>
    <property type="evidence" value="ECO:0007669"/>
    <property type="project" value="UniProtKB-KW"/>
</dbReference>
<keyword evidence="9" id="KW-0969">Cilium</keyword>
<dbReference type="GO" id="GO:0015031">
    <property type="term" value="P:protein transport"/>
    <property type="evidence" value="ECO:0007669"/>
    <property type="project" value="UniProtKB-KW"/>
</dbReference>
<dbReference type="InterPro" id="IPR051472">
    <property type="entry name" value="T3SS_Stator/FliH"/>
</dbReference>
<feature type="coiled-coil region" evidence="7">
    <location>
        <begin position="64"/>
        <end position="109"/>
    </location>
</feature>
<dbReference type="Proteomes" id="UP001198893">
    <property type="component" value="Unassembled WGS sequence"/>
</dbReference>
<feature type="domain" description="Flagellar assembly protein FliH/Type III secretion system HrpE" evidence="8">
    <location>
        <begin position="135"/>
        <end position="252"/>
    </location>
</feature>
<evidence type="ECO:0000256" key="2">
    <source>
        <dbReference type="ARBA" id="ARBA00006602"/>
    </source>
</evidence>
<reference evidence="9" key="1">
    <citation type="submission" date="2021-10" db="EMBL/GenBank/DDBJ databases">
        <title>Anaerobic single-cell dispensing facilitates the cultivation of human gut bacteria.</title>
        <authorList>
            <person name="Afrizal A."/>
        </authorList>
    </citation>
    <scope>NUCLEOTIDE SEQUENCE</scope>
    <source>
        <strain evidence="9">CLA-AA-H204</strain>
    </source>
</reference>
<dbReference type="InterPro" id="IPR018035">
    <property type="entry name" value="Flagellar_FliH/T3SS_HrpE"/>
</dbReference>
<dbReference type="GO" id="GO:0005829">
    <property type="term" value="C:cytosol"/>
    <property type="evidence" value="ECO:0007669"/>
    <property type="project" value="TreeGrafter"/>
</dbReference>
<comment type="similarity">
    <text evidence="2">Belongs to the FliH family.</text>
</comment>
<evidence type="ECO:0000256" key="6">
    <source>
        <dbReference type="ARBA" id="ARBA00023225"/>
    </source>
</evidence>
<protein>
    <submittedName>
        <fullName evidence="9">Flagellar biosynthesis protein</fullName>
    </submittedName>
</protein>
<dbReference type="RefSeq" id="WP_227709792.1">
    <property type="nucleotide sequence ID" value="NZ_JAJEQW010000003.1"/>
</dbReference>
<evidence type="ECO:0000256" key="4">
    <source>
        <dbReference type="ARBA" id="ARBA00022795"/>
    </source>
</evidence>
<keyword evidence="7" id="KW-0175">Coiled coil</keyword>
<name>A0AAW4WGK9_9FIRM</name>